<dbReference type="InterPro" id="IPR003168">
    <property type="entry name" value="Nitrile_hydratase_bsu"/>
</dbReference>
<dbReference type="InterPro" id="IPR008990">
    <property type="entry name" value="Elect_transpt_acc-like_dom_sf"/>
</dbReference>
<dbReference type="InterPro" id="IPR049054">
    <property type="entry name" value="CN_hydtase_beta-like_N"/>
</dbReference>
<evidence type="ECO:0000256" key="1">
    <source>
        <dbReference type="ARBA" id="ARBA00004042"/>
    </source>
</evidence>
<comment type="function">
    <text evidence="1 5">NHase catalyzes the hydration of various nitrile compounds to the corresponding amides.</text>
</comment>
<evidence type="ECO:0000313" key="8">
    <source>
        <dbReference type="EMBL" id="KYO52319.1"/>
    </source>
</evidence>
<evidence type="ECO:0000259" key="7">
    <source>
        <dbReference type="Pfam" id="PF21006"/>
    </source>
</evidence>
<dbReference type="InterPro" id="IPR024690">
    <property type="entry name" value="CN_hydtase_beta_dom_C"/>
</dbReference>
<dbReference type="GO" id="GO:0018822">
    <property type="term" value="F:nitrile hydratase activity"/>
    <property type="evidence" value="ECO:0007669"/>
    <property type="project" value="UniProtKB-EC"/>
</dbReference>
<feature type="domain" description="Nitrile hydratase beta subunit-like N-terminal" evidence="7">
    <location>
        <begin position="1"/>
        <end position="109"/>
    </location>
</feature>
<dbReference type="SUPFAM" id="SSF50090">
    <property type="entry name" value="Electron transport accessory proteins"/>
    <property type="match status" value="1"/>
</dbReference>
<reference evidence="8 9" key="1">
    <citation type="submission" date="2015-12" db="EMBL/GenBank/DDBJ databases">
        <title>Genome sequence of Tistrella mobilis MCCC 1A02139.</title>
        <authorList>
            <person name="Lu L."/>
            <person name="Lai Q."/>
            <person name="Shao Z."/>
            <person name="Qian P."/>
        </authorList>
    </citation>
    <scope>NUCLEOTIDE SEQUENCE [LARGE SCALE GENOMIC DNA]</scope>
    <source>
        <strain evidence="8 9">MCCC 1A02139</strain>
    </source>
</reference>
<dbReference type="Proteomes" id="UP000075787">
    <property type="component" value="Unassembled WGS sequence"/>
</dbReference>
<evidence type="ECO:0000259" key="6">
    <source>
        <dbReference type="Pfam" id="PF02211"/>
    </source>
</evidence>
<evidence type="ECO:0000313" key="9">
    <source>
        <dbReference type="Proteomes" id="UP000075787"/>
    </source>
</evidence>
<dbReference type="EC" id="4.2.1.84" evidence="5"/>
<dbReference type="Gene3D" id="1.10.472.20">
    <property type="entry name" value="Nitrile hydratase, beta subunit"/>
    <property type="match status" value="1"/>
</dbReference>
<comment type="similarity">
    <text evidence="2 5">Belongs to the nitrile hydratase subunit beta family.</text>
</comment>
<evidence type="ECO:0000256" key="3">
    <source>
        <dbReference type="ARBA" id="ARBA00023239"/>
    </source>
</evidence>
<evidence type="ECO:0000256" key="2">
    <source>
        <dbReference type="ARBA" id="ARBA00009098"/>
    </source>
</evidence>
<dbReference type="Pfam" id="PF21006">
    <property type="entry name" value="NHase_beta_N"/>
    <property type="match status" value="1"/>
</dbReference>
<evidence type="ECO:0000256" key="4">
    <source>
        <dbReference type="ARBA" id="ARBA00044877"/>
    </source>
</evidence>
<proteinExistence type="inferred from homology"/>
<dbReference type="EMBL" id="LPZR01000157">
    <property type="protein sequence ID" value="KYO52319.1"/>
    <property type="molecule type" value="Genomic_DNA"/>
</dbReference>
<dbReference type="GO" id="GO:0046914">
    <property type="term" value="F:transition metal ion binding"/>
    <property type="evidence" value="ECO:0007669"/>
    <property type="project" value="InterPro"/>
</dbReference>
<dbReference type="Gene3D" id="2.30.30.50">
    <property type="match status" value="1"/>
</dbReference>
<sequence length="228" mass="25694">MNGIHDLGGIDGMGPVGPTAWEPPYHAEWEKAAWALFPFAARAGMFGLDEFRKHLEGMHPLHYLTAFYYEHWVDAVERIGCEKGHWTREELDKRTAYYLQYPDAPLPPNDDPALVDFADWAVKNGFPAARPIEAAPKFRIGDKVVVDASVPRHHHRRPRYAMGRVGEIVMHHGAHVFPDTTAAGGGETAEHLYTVRFAQSELYGAEHADPNACQHVDMWEPYITLARS</sequence>
<feature type="domain" description="Nitrile hydratase beta subunit" evidence="6">
    <location>
        <begin position="127"/>
        <end position="224"/>
    </location>
</feature>
<protein>
    <recommendedName>
        <fullName evidence="5">Nitrile hydratase subunit beta</fullName>
        <shortName evidence="5">NHase</shortName>
        <ecNumber evidence="5">4.2.1.84</ecNumber>
    </recommendedName>
</protein>
<dbReference type="PIRSF" id="PIRSF001427">
    <property type="entry name" value="NHase_beta"/>
    <property type="match status" value="1"/>
</dbReference>
<dbReference type="NCBIfam" id="TIGR03888">
    <property type="entry name" value="nitrile_beta"/>
    <property type="match status" value="1"/>
</dbReference>
<organism evidence="8 9">
    <name type="scientific">Tistrella mobilis</name>
    <dbReference type="NCBI Taxonomy" id="171437"/>
    <lineage>
        <taxon>Bacteria</taxon>
        <taxon>Pseudomonadati</taxon>
        <taxon>Pseudomonadota</taxon>
        <taxon>Alphaproteobacteria</taxon>
        <taxon>Geminicoccales</taxon>
        <taxon>Geminicoccaceae</taxon>
        <taxon>Tistrella</taxon>
    </lineage>
</organism>
<dbReference type="GeneID" id="97239629"/>
<dbReference type="Pfam" id="PF02211">
    <property type="entry name" value="NHase_beta_C"/>
    <property type="match status" value="1"/>
</dbReference>
<evidence type="ECO:0000256" key="5">
    <source>
        <dbReference type="PIRNR" id="PIRNR001427"/>
    </source>
</evidence>
<dbReference type="InterPro" id="IPR042262">
    <property type="entry name" value="CN_hydtase_beta_C"/>
</dbReference>
<comment type="catalytic activity">
    <reaction evidence="4 5">
        <text>an aliphatic primary amide = an aliphatic nitrile + H2O</text>
        <dbReference type="Rhea" id="RHEA:12673"/>
        <dbReference type="ChEBI" id="CHEBI:15377"/>
        <dbReference type="ChEBI" id="CHEBI:65285"/>
        <dbReference type="ChEBI" id="CHEBI:80291"/>
        <dbReference type="EC" id="4.2.1.84"/>
    </reaction>
</comment>
<name>A0A161R3C6_9PROT</name>
<gene>
    <name evidence="8" type="ORF">AUP44_00795</name>
</gene>
<keyword evidence="3 5" id="KW-0456">Lyase</keyword>
<comment type="caution">
    <text evidence="8">The sequence shown here is derived from an EMBL/GenBank/DDBJ whole genome shotgun (WGS) entry which is preliminary data.</text>
</comment>
<dbReference type="OrthoDB" id="3478924at2"/>
<dbReference type="RefSeq" id="WP_062764465.1">
    <property type="nucleotide sequence ID" value="NZ_CP121024.1"/>
</dbReference>
<dbReference type="AlphaFoldDB" id="A0A161R3C6"/>
<accession>A0A161R3C6</accession>